<proteinExistence type="predicted"/>
<dbReference type="InterPro" id="IPR015373">
    <property type="entry name" value="Interferon/interleukin_rcp_dom"/>
</dbReference>
<accession>A0A553RBT4</accession>
<dbReference type="PANTHER" id="PTHR20859:SF93">
    <property type="entry name" value="CYTOKINE RECEPTOR FAMILY MEMBER B12-RELATED"/>
    <property type="match status" value="1"/>
</dbReference>
<dbReference type="GO" id="GO:0005886">
    <property type="term" value="C:plasma membrane"/>
    <property type="evidence" value="ECO:0007669"/>
    <property type="project" value="TreeGrafter"/>
</dbReference>
<dbReference type="InterPro" id="IPR050650">
    <property type="entry name" value="Type-II_Cytokine-TF_Rcpt"/>
</dbReference>
<sequence length="270" mass="30976">MFVLERFAVSVLVRLSPIAEISGKMTQRELSPPKNLTVSLLDFTVTTEWLPGEGNPPGSRYSLEFSDLNQVSQGKWTKSPDYTDIDTLKCNWSFGQPDDHFRSYFVRVRSIYKEMKSNWTTLPKSFQPYEDTRLSPPEVTISTKQMSIKIFFSHRLESSIKLTYMVFLFENSPTGEIKFVGLISTSNSPHEFFNVSPAKNYCVNVSASHQMASRNKNFNTTKCIFVSGTGKILIVSFTYHHNLITLYMAELNFNINFEGTPNRSQFILFF</sequence>
<organism evidence="2 3">
    <name type="scientific">Danionella cerebrum</name>
    <dbReference type="NCBI Taxonomy" id="2873325"/>
    <lineage>
        <taxon>Eukaryota</taxon>
        <taxon>Metazoa</taxon>
        <taxon>Chordata</taxon>
        <taxon>Craniata</taxon>
        <taxon>Vertebrata</taxon>
        <taxon>Euteleostomi</taxon>
        <taxon>Actinopterygii</taxon>
        <taxon>Neopterygii</taxon>
        <taxon>Teleostei</taxon>
        <taxon>Ostariophysi</taxon>
        <taxon>Cypriniformes</taxon>
        <taxon>Danionidae</taxon>
        <taxon>Danioninae</taxon>
        <taxon>Danionella</taxon>
    </lineage>
</organism>
<dbReference type="EMBL" id="SRMA01025058">
    <property type="protein sequence ID" value="TRY99641.1"/>
    <property type="molecule type" value="Genomic_DNA"/>
</dbReference>
<evidence type="ECO:0000313" key="2">
    <source>
        <dbReference type="EMBL" id="TRY99641.1"/>
    </source>
</evidence>
<dbReference type="Proteomes" id="UP000316079">
    <property type="component" value="Unassembled WGS sequence"/>
</dbReference>
<keyword evidence="3" id="KW-1185">Reference proteome</keyword>
<dbReference type="InterPro" id="IPR003961">
    <property type="entry name" value="FN3_dom"/>
</dbReference>
<dbReference type="AlphaFoldDB" id="A0A553RBT4"/>
<evidence type="ECO:0000313" key="3">
    <source>
        <dbReference type="Proteomes" id="UP000316079"/>
    </source>
</evidence>
<dbReference type="Pfam" id="PF09294">
    <property type="entry name" value="Interfer-bind"/>
    <property type="match status" value="1"/>
</dbReference>
<dbReference type="Pfam" id="PF01108">
    <property type="entry name" value="Tissue_fac"/>
    <property type="match status" value="1"/>
</dbReference>
<dbReference type="PANTHER" id="PTHR20859">
    <property type="entry name" value="INTERFERON/INTERLEUKIN RECEPTOR"/>
    <property type="match status" value="1"/>
</dbReference>
<dbReference type="GO" id="GO:0004896">
    <property type="term" value="F:cytokine receptor activity"/>
    <property type="evidence" value="ECO:0007669"/>
    <property type="project" value="TreeGrafter"/>
</dbReference>
<protein>
    <recommendedName>
        <fullName evidence="1">Fibronectin type-III domain-containing protein</fullName>
    </recommendedName>
</protein>
<name>A0A553RBT4_9TELE</name>
<dbReference type="InterPro" id="IPR036116">
    <property type="entry name" value="FN3_sf"/>
</dbReference>
<dbReference type="SUPFAM" id="SSF49265">
    <property type="entry name" value="Fibronectin type III"/>
    <property type="match status" value="2"/>
</dbReference>
<comment type="caution">
    <text evidence="2">The sequence shown here is derived from an EMBL/GenBank/DDBJ whole genome shotgun (WGS) entry which is preliminary data.</text>
</comment>
<feature type="domain" description="Fibronectin type-III" evidence="1">
    <location>
        <begin position="32"/>
        <end position="131"/>
    </location>
</feature>
<dbReference type="OrthoDB" id="10031784at2759"/>
<dbReference type="InterPro" id="IPR013783">
    <property type="entry name" value="Ig-like_fold"/>
</dbReference>
<dbReference type="Gene3D" id="2.60.40.10">
    <property type="entry name" value="Immunoglobulins"/>
    <property type="match status" value="2"/>
</dbReference>
<evidence type="ECO:0000259" key="1">
    <source>
        <dbReference type="PROSITE" id="PS50853"/>
    </source>
</evidence>
<gene>
    <name evidence="2" type="ORF">DNTS_004831</name>
</gene>
<dbReference type="PROSITE" id="PS50853">
    <property type="entry name" value="FN3"/>
    <property type="match status" value="1"/>
</dbReference>
<reference evidence="2 3" key="1">
    <citation type="journal article" date="2019" name="Sci. Data">
        <title>Hybrid genome assembly and annotation of Danionella translucida.</title>
        <authorList>
            <person name="Kadobianskyi M."/>
            <person name="Schulze L."/>
            <person name="Schuelke M."/>
            <person name="Judkewitz B."/>
        </authorList>
    </citation>
    <scope>NUCLEOTIDE SEQUENCE [LARGE SCALE GENOMIC DNA]</scope>
    <source>
        <strain evidence="2 3">Bolton</strain>
    </source>
</reference>